<reference evidence="4" key="2">
    <citation type="submission" date="2024-06" db="EMBL/GenBank/DDBJ databases">
        <authorList>
            <person name="Petrova K.O."/>
            <person name="Toshchakov S.V."/>
            <person name="Boltjanskaja Y.V."/>
            <person name="Kevbrin V."/>
        </authorList>
    </citation>
    <scope>NUCLEOTIDE SEQUENCE</scope>
    <source>
        <strain evidence="4">Z-910T</strain>
    </source>
</reference>
<feature type="domain" description="Integrase catalytic" evidence="3">
    <location>
        <begin position="280"/>
        <end position="498"/>
    </location>
</feature>
<dbReference type="GO" id="GO:0015074">
    <property type="term" value="P:DNA integration"/>
    <property type="evidence" value="ECO:0007669"/>
    <property type="project" value="InterPro"/>
</dbReference>
<dbReference type="Gene3D" id="3.30.420.10">
    <property type="entry name" value="Ribonuclease H-like superfamily/Ribonuclease H"/>
    <property type="match status" value="1"/>
</dbReference>
<feature type="coiled-coil region" evidence="1">
    <location>
        <begin position="598"/>
        <end position="640"/>
    </location>
</feature>
<keyword evidence="1" id="KW-0175">Coiled coil</keyword>
<dbReference type="InterPro" id="IPR036397">
    <property type="entry name" value="RNaseH_sf"/>
</dbReference>
<protein>
    <submittedName>
        <fullName evidence="4">Mu transposase C-terminal domain-containing protein</fullName>
    </submittedName>
</protein>
<dbReference type="Pfam" id="PF09299">
    <property type="entry name" value="Mu-transpos_C"/>
    <property type="match status" value="1"/>
</dbReference>
<dbReference type="AlphaFoldDB" id="A0AAU7VM10"/>
<dbReference type="InterPro" id="IPR001584">
    <property type="entry name" value="Integrase_cat-core"/>
</dbReference>
<evidence type="ECO:0000259" key="3">
    <source>
        <dbReference type="PROSITE" id="PS50994"/>
    </source>
</evidence>
<proteinExistence type="predicted"/>
<evidence type="ECO:0000256" key="2">
    <source>
        <dbReference type="SAM" id="MobiDB-lite"/>
    </source>
</evidence>
<accession>A0AAU7VM10</accession>
<name>A0AAU7VM10_9FIRM</name>
<gene>
    <name evidence="4" type="ORF">PRVXT_000245</name>
</gene>
<dbReference type="EMBL" id="CP158367">
    <property type="protein sequence ID" value="XBX75139.1"/>
    <property type="molecule type" value="Genomic_DNA"/>
</dbReference>
<dbReference type="InterPro" id="IPR012337">
    <property type="entry name" value="RNaseH-like_sf"/>
</dbReference>
<dbReference type="SUPFAM" id="SSF53098">
    <property type="entry name" value="Ribonuclease H-like"/>
    <property type="match status" value="1"/>
</dbReference>
<evidence type="ECO:0000256" key="1">
    <source>
        <dbReference type="SAM" id="Coils"/>
    </source>
</evidence>
<organism evidence="4">
    <name type="scientific">Proteinivorax tanatarense</name>
    <dbReference type="NCBI Taxonomy" id="1260629"/>
    <lineage>
        <taxon>Bacteria</taxon>
        <taxon>Bacillati</taxon>
        <taxon>Bacillota</taxon>
        <taxon>Clostridia</taxon>
        <taxon>Eubacteriales</taxon>
        <taxon>Proteinivoracaceae</taxon>
        <taxon>Proteinivorax</taxon>
    </lineage>
</organism>
<reference evidence="4" key="1">
    <citation type="journal article" date="2013" name="Extremophiles">
        <title>Proteinivorax tanatarense gen. nov., sp. nov., an anaerobic, haloalkaliphilic, proteolytic bacterium isolated from a decaying algal bloom, and proposal of Proteinivoraceae fam. nov.</title>
        <authorList>
            <person name="Kevbrin V."/>
            <person name="Boltyanskaya Y."/>
            <person name="Zhilina T."/>
            <person name="Kolganova T."/>
            <person name="Lavrentjeva E."/>
            <person name="Kuznetsov B."/>
        </authorList>
    </citation>
    <scope>NUCLEOTIDE SEQUENCE</scope>
    <source>
        <strain evidence="4">Z-910T</strain>
    </source>
</reference>
<dbReference type="RefSeq" id="WP_350343884.1">
    <property type="nucleotide sequence ID" value="NZ_CP158367.1"/>
</dbReference>
<evidence type="ECO:0000313" key="4">
    <source>
        <dbReference type="EMBL" id="XBX75139.1"/>
    </source>
</evidence>
<dbReference type="PROSITE" id="PS50994">
    <property type="entry name" value="INTEGRASE"/>
    <property type="match status" value="1"/>
</dbReference>
<dbReference type="InterPro" id="IPR015378">
    <property type="entry name" value="Transposase-like_Mu_C"/>
</dbReference>
<dbReference type="GO" id="GO:0003676">
    <property type="term" value="F:nucleic acid binding"/>
    <property type="evidence" value="ECO:0007669"/>
    <property type="project" value="InterPro"/>
</dbReference>
<feature type="region of interest" description="Disordered" evidence="2">
    <location>
        <begin position="144"/>
        <end position="168"/>
    </location>
</feature>
<sequence>MLVTVNTLVSWYVKDEKKTERILWLDRKTDVAFVIDINENKLPTLKILSEIEKEVESGSASVEVNDKWQKNITENKLQKNHKEKRDRRWTIIEKIATKEPDIYMKEKRSMLLKEAAKAHNVPEGSIARILKLFWRGGKTKNALTPDYQKAGGRGKEKSAGGIKRGRPRKQGEIFGEGVNIDERIKEIFQAAVNKYYYSYNQNTLRFTYEMMLKEYFSDKATTDTGAKIPVIKSSSEIPTYNQFRYWYQKQRDFKKEVRLRRGAKKYEQQNRSVLGNSTSEALGPGSIYQIDATIGDVYLVSQFNRNWVIGRPVIYGIIDVFSRLVVGIYVGLEGPSWTGAMMALANAAMDKVQFCKKYGIEITEKQWPAQHLPDAILGDRGELEGKNVENLISSLGVKIQNTPPYRADWKGIIEQNFKTTNQRVKPFTPGAVNVDFNERGDKDYRLDAKLTLKEFTQIIIRSVLFHNNYNILKNYNREDMMIEDDVELLPLSLWKWGIANRSGKLKSVDADIIKLSLLPNATAAVTSRGIKFKKMYYASNLTIQENWFEKARNKGYWKVDVSYDPRNMKYLYVHAGGHGEFEKCQMLDYQESYFDKFFEEIEFLQEKEKNDIKKMEEQELQQKVEMMTEVEQIVKKAEIEFEKELEHVSKSQKIRGIRENRKLEKEYNRGDEAFELQKTPKRDAELIKLKGQKPHENQDEMDLLRKKQREAFFTDD</sequence>